<feature type="transmembrane region" description="Helical" evidence="1">
    <location>
        <begin position="137"/>
        <end position="158"/>
    </location>
</feature>
<proteinExistence type="predicted"/>
<feature type="transmembrane region" description="Helical" evidence="1">
    <location>
        <begin position="12"/>
        <end position="30"/>
    </location>
</feature>
<evidence type="ECO:0000313" key="2">
    <source>
        <dbReference type="EMBL" id="KTB32263.1"/>
    </source>
</evidence>
<evidence type="ECO:0000313" key="3">
    <source>
        <dbReference type="Proteomes" id="UP000054988"/>
    </source>
</evidence>
<comment type="caution">
    <text evidence="2">The sequence shown here is derived from an EMBL/GenBank/DDBJ whole genome shotgun (WGS) entry which is preliminary data.</text>
</comment>
<organism evidence="2 3">
    <name type="scientific">Moniliophthora roreri</name>
    <name type="common">Frosty pod rot fungus</name>
    <name type="synonym">Monilia roreri</name>
    <dbReference type="NCBI Taxonomy" id="221103"/>
    <lineage>
        <taxon>Eukaryota</taxon>
        <taxon>Fungi</taxon>
        <taxon>Dikarya</taxon>
        <taxon>Basidiomycota</taxon>
        <taxon>Agaricomycotina</taxon>
        <taxon>Agaricomycetes</taxon>
        <taxon>Agaricomycetidae</taxon>
        <taxon>Agaricales</taxon>
        <taxon>Marasmiineae</taxon>
        <taxon>Marasmiaceae</taxon>
        <taxon>Moniliophthora</taxon>
    </lineage>
</organism>
<reference evidence="2 3" key="1">
    <citation type="submission" date="2015-12" db="EMBL/GenBank/DDBJ databases">
        <title>Draft genome sequence of Moniliophthora roreri, the causal agent of frosty pod rot of cacao.</title>
        <authorList>
            <person name="Aime M.C."/>
            <person name="Diaz-Valderrama J.R."/>
            <person name="Kijpornyongpan T."/>
            <person name="Phillips-Mora W."/>
        </authorList>
    </citation>
    <scope>NUCLEOTIDE SEQUENCE [LARGE SCALE GENOMIC DNA]</scope>
    <source>
        <strain evidence="2 3">MCA 2952</strain>
    </source>
</reference>
<sequence length="181" mass="20613">MLKRTSRSWISFWFMFTAPLMLWDAGYCLMRPRSMAGGDLHWLWKFYDIYGQVDHVYGVKAYEDGEGFANAAALMNVLENSAAIAYLYFVHVKPSPLASLAGYTGATMTFAKTCLYVAQEYYCGLCAIGHNTRLSMIFLWIAPNIVWLTFSISIMYTLGKDMVKPLYVRSKMVHGNGYKVE</sequence>
<dbReference type="EMBL" id="LATX01002242">
    <property type="protein sequence ID" value="KTB32263.1"/>
    <property type="molecule type" value="Genomic_DNA"/>
</dbReference>
<evidence type="ECO:0008006" key="4">
    <source>
        <dbReference type="Google" id="ProtNLM"/>
    </source>
</evidence>
<evidence type="ECO:0000256" key="1">
    <source>
        <dbReference type="SAM" id="Phobius"/>
    </source>
</evidence>
<keyword evidence="1" id="KW-0812">Transmembrane</keyword>
<keyword evidence="1" id="KW-1133">Transmembrane helix</keyword>
<name>A0A0W0F7F3_MONRR</name>
<keyword evidence="1" id="KW-0472">Membrane</keyword>
<dbReference type="Proteomes" id="UP000054988">
    <property type="component" value="Unassembled WGS sequence"/>
</dbReference>
<dbReference type="PANTHER" id="PTHR37919:SF2">
    <property type="entry name" value="EXPERA DOMAIN-CONTAINING PROTEIN"/>
    <property type="match status" value="1"/>
</dbReference>
<dbReference type="eggNOG" id="ENOG502S97T">
    <property type="taxonomic scope" value="Eukaryota"/>
</dbReference>
<gene>
    <name evidence="2" type="ORF">WG66_15113</name>
</gene>
<dbReference type="AlphaFoldDB" id="A0A0W0F7F3"/>
<protein>
    <recommendedName>
        <fullName evidence="4">EXPERA domain-containing protein</fullName>
    </recommendedName>
</protein>
<dbReference type="PANTHER" id="PTHR37919">
    <property type="entry name" value="PROTEIN CBG05606"/>
    <property type="match status" value="1"/>
</dbReference>
<accession>A0A0W0F7F3</accession>